<evidence type="ECO:0000256" key="2">
    <source>
        <dbReference type="ARBA" id="ARBA00023239"/>
    </source>
</evidence>
<keyword evidence="2" id="KW-0456">Lyase</keyword>
<evidence type="ECO:0000313" key="6">
    <source>
        <dbReference type="EMBL" id="CAA7263300.1"/>
    </source>
</evidence>
<evidence type="ECO:0000256" key="3">
    <source>
        <dbReference type="SAM" id="Phobius"/>
    </source>
</evidence>
<dbReference type="Pfam" id="PF05426">
    <property type="entry name" value="Alginate_lyase"/>
    <property type="match status" value="1"/>
</dbReference>
<evidence type="ECO:0000256" key="4">
    <source>
        <dbReference type="SAM" id="SignalP"/>
    </source>
</evidence>
<feature type="transmembrane region" description="Helical" evidence="3">
    <location>
        <begin position="462"/>
        <end position="479"/>
    </location>
</feature>
<dbReference type="AlphaFoldDB" id="A0A8S0VV59"/>
<name>A0A8S0VV59_CYCAE</name>
<feature type="chain" id="PRO_5035731640" description="Alginate lyase domain-containing protein" evidence="4">
    <location>
        <begin position="21"/>
        <end position="482"/>
    </location>
</feature>
<keyword evidence="7" id="KW-1185">Reference proteome</keyword>
<gene>
    <name evidence="6" type="ORF">AAE3_LOCUS5654</name>
</gene>
<dbReference type="InterPro" id="IPR008929">
    <property type="entry name" value="Chondroitin_lyas"/>
</dbReference>
<dbReference type="GO" id="GO:0016829">
    <property type="term" value="F:lyase activity"/>
    <property type="evidence" value="ECO:0007669"/>
    <property type="project" value="UniProtKB-KW"/>
</dbReference>
<dbReference type="OrthoDB" id="63533at2759"/>
<organism evidence="6 7">
    <name type="scientific">Cyclocybe aegerita</name>
    <name type="common">Black poplar mushroom</name>
    <name type="synonym">Agrocybe aegerita</name>
    <dbReference type="NCBI Taxonomy" id="1973307"/>
    <lineage>
        <taxon>Eukaryota</taxon>
        <taxon>Fungi</taxon>
        <taxon>Dikarya</taxon>
        <taxon>Basidiomycota</taxon>
        <taxon>Agaricomycotina</taxon>
        <taxon>Agaricomycetes</taxon>
        <taxon>Agaricomycetidae</taxon>
        <taxon>Agaricales</taxon>
        <taxon>Agaricineae</taxon>
        <taxon>Bolbitiaceae</taxon>
        <taxon>Cyclocybe</taxon>
    </lineage>
</organism>
<reference evidence="6 7" key="1">
    <citation type="submission" date="2020-01" db="EMBL/GenBank/DDBJ databases">
        <authorList>
            <person name="Gupta K D."/>
        </authorList>
    </citation>
    <scope>NUCLEOTIDE SEQUENCE [LARGE SCALE GENOMIC DNA]</scope>
</reference>
<keyword evidence="3" id="KW-0472">Membrane</keyword>
<dbReference type="EMBL" id="CACVBS010000039">
    <property type="protein sequence ID" value="CAA7263300.1"/>
    <property type="molecule type" value="Genomic_DNA"/>
</dbReference>
<protein>
    <recommendedName>
        <fullName evidence="5">Alginate lyase domain-containing protein</fullName>
    </recommendedName>
</protein>
<dbReference type="SUPFAM" id="SSF48230">
    <property type="entry name" value="Chondroitin AC/alginate lyase"/>
    <property type="match status" value="1"/>
</dbReference>
<keyword evidence="3" id="KW-0812">Transmembrane</keyword>
<accession>A0A8S0VV59</accession>
<dbReference type="GO" id="GO:0042597">
    <property type="term" value="C:periplasmic space"/>
    <property type="evidence" value="ECO:0007669"/>
    <property type="project" value="InterPro"/>
</dbReference>
<feature type="signal peptide" evidence="4">
    <location>
        <begin position="1"/>
        <end position="20"/>
    </location>
</feature>
<proteinExistence type="predicted"/>
<evidence type="ECO:0000259" key="5">
    <source>
        <dbReference type="Pfam" id="PF05426"/>
    </source>
</evidence>
<comment type="caution">
    <text evidence="6">The sequence shown here is derived from an EMBL/GenBank/DDBJ whole genome shotgun (WGS) entry which is preliminary data.</text>
</comment>
<sequence>MRSTFIQLTVLSVLTVRALAQTAYANDFVDPDYILAKNFGAHTYRAQQEIISWAQRLARPTVVNGPWSVMDKSVNPPSGDKHDYLSWAPYWWPDCSGVGNTTALTPEQVWTTCPYRNRDGQFNPDGRLVNDVGNFQDMSEAVFYNAIAWTFGTNEASKFENDAVRFIRAWFLDTETRMNPHLNFGQMKRGPDGQVGSHTGLLDLKGMAKITSAILLLRKGGSTVWTSELDSQMIAWAREYIQWMETAEISIEEREAENNHGTFFYNQLAALKILVDDLPGAKEVTTAYFNTQYLYQIEASGEQPLEAARTRPYHYRAYNLAATITNARLDQFASKNTDAFHKRTNAGSTIQTALDFAMTISATDSSETRYAAELYPNIAAVASVYGDPEGKYLAFLKKSYPSFMSEPFILWNQPWAEGESSGLAPASRVASSPTSTSRSKATKSAAADDAASGALAVRSAIGIWYASALACIPVAALFFNSL</sequence>
<feature type="domain" description="Alginate lyase" evidence="5">
    <location>
        <begin position="68"/>
        <end position="364"/>
    </location>
</feature>
<dbReference type="Proteomes" id="UP000467700">
    <property type="component" value="Unassembled WGS sequence"/>
</dbReference>
<dbReference type="InterPro" id="IPR008397">
    <property type="entry name" value="Alginate_lyase_dom"/>
</dbReference>
<dbReference type="Gene3D" id="1.50.10.100">
    <property type="entry name" value="Chondroitin AC/alginate lyase"/>
    <property type="match status" value="1"/>
</dbReference>
<evidence type="ECO:0000313" key="7">
    <source>
        <dbReference type="Proteomes" id="UP000467700"/>
    </source>
</evidence>
<keyword evidence="1 4" id="KW-0732">Signal</keyword>
<evidence type="ECO:0000256" key="1">
    <source>
        <dbReference type="ARBA" id="ARBA00022729"/>
    </source>
</evidence>
<keyword evidence="3" id="KW-1133">Transmembrane helix</keyword>